<dbReference type="Pfam" id="PF01386">
    <property type="entry name" value="Ribosomal_L25p"/>
    <property type="match status" value="1"/>
</dbReference>
<sequence>MAALLEAQRRQSKSRSGLNELRKSGRVPGVLYGMNKDNEVIHLNESQLNQTLRSEGRNAILDLAIEAGPKEKVVIAEIQTHPIRNEILHLDLRRLDMTEEMVAAVSVILTGEAEGAKAGGVLQHLLWEVEVRCLPADLPDSITVDISNLQIGDTITVQDLEVPAGVEIQQEAEEGVVSVTAPRQESVDEEDASESAEAADASDADNKEE</sequence>
<dbReference type="InterPro" id="IPR029751">
    <property type="entry name" value="Ribosomal_L25_dom"/>
</dbReference>
<comment type="function">
    <text evidence="5">This is one of the proteins that binds to the 5S RNA in the ribosome where it forms part of the central protuberance.</text>
</comment>
<proteinExistence type="inferred from homology"/>
<dbReference type="HAMAP" id="MF_01334">
    <property type="entry name" value="Ribosomal_bL25_CTC"/>
    <property type="match status" value="1"/>
</dbReference>
<dbReference type="InterPro" id="IPR020930">
    <property type="entry name" value="Ribosomal_uL5_bac-type"/>
</dbReference>
<evidence type="ECO:0000259" key="8">
    <source>
        <dbReference type="Pfam" id="PF14693"/>
    </source>
</evidence>
<evidence type="ECO:0000256" key="3">
    <source>
        <dbReference type="ARBA" id="ARBA00022980"/>
    </source>
</evidence>
<dbReference type="AlphaFoldDB" id="A0A419SG90"/>
<dbReference type="Gene3D" id="2.170.120.20">
    <property type="entry name" value="Ribosomal protein L25, beta domain"/>
    <property type="match status" value="1"/>
</dbReference>
<dbReference type="PANTHER" id="PTHR33284">
    <property type="entry name" value="RIBOSOMAL PROTEIN L25/GLN-TRNA SYNTHETASE, ANTI-CODON-BINDING DOMAIN-CONTAINING PROTEIN"/>
    <property type="match status" value="1"/>
</dbReference>
<keyword evidence="1 5" id="KW-0699">rRNA-binding</keyword>
<dbReference type="EMBL" id="MCHY01000009">
    <property type="protein sequence ID" value="RKD22799.1"/>
    <property type="molecule type" value="Genomic_DNA"/>
</dbReference>
<dbReference type="GO" id="GO:0003735">
    <property type="term" value="F:structural constituent of ribosome"/>
    <property type="evidence" value="ECO:0007669"/>
    <property type="project" value="InterPro"/>
</dbReference>
<dbReference type="GO" id="GO:0006412">
    <property type="term" value="P:translation"/>
    <property type="evidence" value="ECO:0007669"/>
    <property type="project" value="UniProtKB-UniRule"/>
</dbReference>
<dbReference type="InterPro" id="IPR037121">
    <property type="entry name" value="Ribosomal_bL25_C"/>
</dbReference>
<keyword evidence="10" id="KW-1185">Reference proteome</keyword>
<comment type="similarity">
    <text evidence="5">Belongs to the bacterial ribosomal protein bL25 family. CTC subfamily.</text>
</comment>
<dbReference type="InterPro" id="IPR001021">
    <property type="entry name" value="Ribosomal_bL25_long"/>
</dbReference>
<dbReference type="SUPFAM" id="SSF50715">
    <property type="entry name" value="Ribosomal protein L25-like"/>
    <property type="match status" value="1"/>
</dbReference>
<feature type="region of interest" description="Disordered" evidence="6">
    <location>
        <begin position="1"/>
        <end position="20"/>
    </location>
</feature>
<evidence type="ECO:0000313" key="10">
    <source>
        <dbReference type="Proteomes" id="UP000284219"/>
    </source>
</evidence>
<organism evidence="9 10">
    <name type="scientific">Ammoniphilus oxalaticus</name>
    <dbReference type="NCBI Taxonomy" id="66863"/>
    <lineage>
        <taxon>Bacteria</taxon>
        <taxon>Bacillati</taxon>
        <taxon>Bacillota</taxon>
        <taxon>Bacilli</taxon>
        <taxon>Bacillales</taxon>
        <taxon>Paenibacillaceae</taxon>
        <taxon>Aneurinibacillus group</taxon>
        <taxon>Ammoniphilus</taxon>
    </lineage>
</organism>
<reference evidence="9 10" key="1">
    <citation type="submission" date="2016-08" db="EMBL/GenBank/DDBJ databases">
        <title>Novel Firmicute Genomes.</title>
        <authorList>
            <person name="Poppleton D.I."/>
            <person name="Gribaldo S."/>
        </authorList>
    </citation>
    <scope>NUCLEOTIDE SEQUENCE [LARGE SCALE GENOMIC DNA]</scope>
    <source>
        <strain evidence="9 10">RAOx-1</strain>
    </source>
</reference>
<feature type="region of interest" description="Disordered" evidence="6">
    <location>
        <begin position="171"/>
        <end position="209"/>
    </location>
</feature>
<evidence type="ECO:0000313" key="9">
    <source>
        <dbReference type="EMBL" id="RKD22799.1"/>
    </source>
</evidence>
<dbReference type="PANTHER" id="PTHR33284:SF1">
    <property type="entry name" value="RIBOSOMAL PROTEIN L25_GLN-TRNA SYNTHETASE, ANTI-CODON-BINDING DOMAIN-CONTAINING PROTEIN"/>
    <property type="match status" value="1"/>
</dbReference>
<dbReference type="NCBIfam" id="TIGR00731">
    <property type="entry name" value="bL25_bact_ctc"/>
    <property type="match status" value="1"/>
</dbReference>
<dbReference type="InterPro" id="IPR011035">
    <property type="entry name" value="Ribosomal_bL25/Gln-tRNA_synth"/>
</dbReference>
<dbReference type="InterPro" id="IPR020056">
    <property type="entry name" value="Rbsml_bL25/Gln-tRNA_synth_N"/>
</dbReference>
<feature type="domain" description="Large ribosomal subunit protein bL25 L25" evidence="7">
    <location>
        <begin position="5"/>
        <end position="92"/>
    </location>
</feature>
<dbReference type="GO" id="GO:0008097">
    <property type="term" value="F:5S rRNA binding"/>
    <property type="evidence" value="ECO:0007669"/>
    <property type="project" value="InterPro"/>
</dbReference>
<keyword evidence="4 5" id="KW-0687">Ribonucleoprotein</keyword>
<protein>
    <recommendedName>
        <fullName evidence="5">Large ribosomal subunit protein bL25</fullName>
    </recommendedName>
    <alternativeName>
        <fullName evidence="5">General stress protein CTC</fullName>
    </alternativeName>
</protein>
<dbReference type="Proteomes" id="UP000284219">
    <property type="component" value="Unassembled WGS sequence"/>
</dbReference>
<evidence type="ECO:0000256" key="2">
    <source>
        <dbReference type="ARBA" id="ARBA00022884"/>
    </source>
</evidence>
<evidence type="ECO:0000256" key="5">
    <source>
        <dbReference type="HAMAP-Rule" id="MF_01334"/>
    </source>
</evidence>
<dbReference type="GO" id="GO:0022625">
    <property type="term" value="C:cytosolic large ribosomal subunit"/>
    <property type="evidence" value="ECO:0007669"/>
    <property type="project" value="TreeGrafter"/>
</dbReference>
<dbReference type="NCBIfam" id="NF004133">
    <property type="entry name" value="PRK05618.2-4"/>
    <property type="match status" value="1"/>
</dbReference>
<feature type="domain" description="Large ribosomal subunit protein bL25 beta" evidence="8">
    <location>
        <begin position="102"/>
        <end position="183"/>
    </location>
</feature>
<evidence type="ECO:0000256" key="4">
    <source>
        <dbReference type="ARBA" id="ARBA00023274"/>
    </source>
</evidence>
<feature type="compositionally biased region" description="Acidic residues" evidence="6">
    <location>
        <begin position="200"/>
        <end position="209"/>
    </location>
</feature>
<evidence type="ECO:0000256" key="1">
    <source>
        <dbReference type="ARBA" id="ARBA00022730"/>
    </source>
</evidence>
<dbReference type="CDD" id="cd00495">
    <property type="entry name" value="Ribosomal_L25_TL5_CTC"/>
    <property type="match status" value="1"/>
</dbReference>
<gene>
    <name evidence="5" type="primary">rplY</name>
    <name evidence="5" type="synonym">ctc</name>
    <name evidence="9" type="ORF">BEP19_11160</name>
</gene>
<dbReference type="RefSeq" id="WP_170145367.1">
    <property type="nucleotide sequence ID" value="NZ_MCHY01000009.1"/>
</dbReference>
<comment type="caution">
    <text evidence="9">The sequence shown here is derived from an EMBL/GenBank/DDBJ whole genome shotgun (WGS) entry which is preliminary data.</text>
</comment>
<evidence type="ECO:0000256" key="6">
    <source>
        <dbReference type="SAM" id="MobiDB-lite"/>
    </source>
</evidence>
<name>A0A419SG90_9BACL</name>
<keyword evidence="2 5" id="KW-0694">RNA-binding</keyword>
<comment type="subunit">
    <text evidence="5">Part of the 50S ribosomal subunit; part of the 5S rRNA/L5/L18/L25 subcomplex. Contacts the 5S rRNA. Binds to the 5S rRNA independently of L5 and L18.</text>
</comment>
<evidence type="ECO:0000259" key="7">
    <source>
        <dbReference type="Pfam" id="PF01386"/>
    </source>
</evidence>
<dbReference type="InterPro" id="IPR020057">
    <property type="entry name" value="Ribosomal_bL25_b-dom"/>
</dbReference>
<accession>A0A419SG90</accession>
<dbReference type="Pfam" id="PF14693">
    <property type="entry name" value="Ribosomal_TL5_C"/>
    <property type="match status" value="1"/>
</dbReference>
<keyword evidence="3 5" id="KW-0689">Ribosomal protein</keyword>
<dbReference type="Gene3D" id="2.40.240.10">
    <property type="entry name" value="Ribosomal Protein L25, Chain P"/>
    <property type="match status" value="1"/>
</dbReference>